<proteinExistence type="predicted"/>
<name>A0A0N0LTW5_9HELI</name>
<comment type="caution">
    <text evidence="1">The sequence shown here is derived from an EMBL/GenBank/DDBJ whole genome shotgun (WGS) entry which is preliminary data.</text>
</comment>
<dbReference type="AlphaFoldDB" id="A0A0N0LTW5"/>
<accession>A0A0N0LTW5</accession>
<dbReference type="STRING" id="35818.HPU229336_06305"/>
<gene>
    <name evidence="1" type="ORF">HPU229334_01240</name>
</gene>
<dbReference type="EMBL" id="JNOC01000015">
    <property type="protein sequence ID" value="KPH56381.1"/>
    <property type="molecule type" value="Genomic_DNA"/>
</dbReference>
<dbReference type="PATRIC" id="fig|35818.11.peg.242"/>
<dbReference type="RefSeq" id="WP_054197492.1">
    <property type="nucleotide sequence ID" value="NZ_FZMV01000003.1"/>
</dbReference>
<reference evidence="1 2" key="1">
    <citation type="submission" date="2014-06" db="EMBL/GenBank/DDBJ databases">
        <title>Helicobacter pullorum isolates in fresh chicken meat - phenotypic and genotypic features.</title>
        <authorList>
            <person name="Borges V."/>
            <person name="Santos A."/>
            <person name="Correia C.B."/>
            <person name="Saraiva M."/>
            <person name="Menard A."/>
            <person name="Vieira L."/>
            <person name="Sampaio D.A."/>
            <person name="Gomes J.P."/>
            <person name="Oleastro M."/>
        </authorList>
    </citation>
    <scope>NUCLEOTIDE SEQUENCE [LARGE SCALE GENOMIC DNA]</scope>
    <source>
        <strain evidence="1 2">229334/12</strain>
    </source>
</reference>
<protein>
    <submittedName>
        <fullName evidence="1">Uncharacterized protein</fullName>
    </submittedName>
</protein>
<evidence type="ECO:0000313" key="1">
    <source>
        <dbReference type="EMBL" id="KPH56381.1"/>
    </source>
</evidence>
<organism evidence="1 2">
    <name type="scientific">Helicobacter pullorum</name>
    <dbReference type="NCBI Taxonomy" id="35818"/>
    <lineage>
        <taxon>Bacteria</taxon>
        <taxon>Pseudomonadati</taxon>
        <taxon>Campylobacterota</taxon>
        <taxon>Epsilonproteobacteria</taxon>
        <taxon>Campylobacterales</taxon>
        <taxon>Helicobacteraceae</taxon>
        <taxon>Helicobacter</taxon>
    </lineage>
</organism>
<evidence type="ECO:0000313" key="2">
    <source>
        <dbReference type="Proteomes" id="UP000037997"/>
    </source>
</evidence>
<sequence length="119" mass="13948">MKTITMIGQNYCVGINPEKIFSFSIKREDGWISLNINRGEVLIPILYIENAKLRELGYAEFNTNEFWHISSEEFNDLSVISYIGRLFDNSKISYLVDLTDSFLRDLLLTCIDRYHRSIK</sequence>
<dbReference type="Proteomes" id="UP000037997">
    <property type="component" value="Unassembled WGS sequence"/>
</dbReference>